<name>A0AAD7ACL1_9AGAR</name>
<evidence type="ECO:0000313" key="2">
    <source>
        <dbReference type="EMBL" id="KAJ7355227.1"/>
    </source>
</evidence>
<evidence type="ECO:0000259" key="1">
    <source>
        <dbReference type="Pfam" id="PF20236"/>
    </source>
</evidence>
<dbReference type="Proteomes" id="UP001218218">
    <property type="component" value="Unassembled WGS sequence"/>
</dbReference>
<organism evidence="2 3">
    <name type="scientific">Mycena albidolilacea</name>
    <dbReference type="NCBI Taxonomy" id="1033008"/>
    <lineage>
        <taxon>Eukaryota</taxon>
        <taxon>Fungi</taxon>
        <taxon>Dikarya</taxon>
        <taxon>Basidiomycota</taxon>
        <taxon>Agaricomycotina</taxon>
        <taxon>Agaricomycetes</taxon>
        <taxon>Agaricomycetidae</taxon>
        <taxon>Agaricales</taxon>
        <taxon>Marasmiineae</taxon>
        <taxon>Mycenaceae</taxon>
        <taxon>Mycena</taxon>
    </lineage>
</organism>
<evidence type="ECO:0000313" key="3">
    <source>
        <dbReference type="Proteomes" id="UP001218218"/>
    </source>
</evidence>
<accession>A0AAD7ACL1</accession>
<reference evidence="2" key="1">
    <citation type="submission" date="2023-03" db="EMBL/GenBank/DDBJ databases">
        <title>Massive genome expansion in bonnet fungi (Mycena s.s.) driven by repeated elements and novel gene families across ecological guilds.</title>
        <authorList>
            <consortium name="Lawrence Berkeley National Laboratory"/>
            <person name="Harder C.B."/>
            <person name="Miyauchi S."/>
            <person name="Viragh M."/>
            <person name="Kuo A."/>
            <person name="Thoen E."/>
            <person name="Andreopoulos B."/>
            <person name="Lu D."/>
            <person name="Skrede I."/>
            <person name="Drula E."/>
            <person name="Henrissat B."/>
            <person name="Morin E."/>
            <person name="Kohler A."/>
            <person name="Barry K."/>
            <person name="LaButti K."/>
            <person name="Morin E."/>
            <person name="Salamov A."/>
            <person name="Lipzen A."/>
            <person name="Mereny Z."/>
            <person name="Hegedus B."/>
            <person name="Baldrian P."/>
            <person name="Stursova M."/>
            <person name="Weitz H."/>
            <person name="Taylor A."/>
            <person name="Grigoriev I.V."/>
            <person name="Nagy L.G."/>
            <person name="Martin F."/>
            <person name="Kauserud H."/>
        </authorList>
    </citation>
    <scope>NUCLEOTIDE SEQUENCE</scope>
    <source>
        <strain evidence="2">CBHHK002</strain>
    </source>
</reference>
<comment type="caution">
    <text evidence="2">The sequence shown here is derived from an EMBL/GenBank/DDBJ whole genome shotgun (WGS) entry which is preliminary data.</text>
</comment>
<proteinExistence type="predicted"/>
<dbReference type="EMBL" id="JARIHO010000009">
    <property type="protein sequence ID" value="KAJ7355227.1"/>
    <property type="molecule type" value="Genomic_DNA"/>
</dbReference>
<gene>
    <name evidence="2" type="ORF">DFH08DRAFT_933261</name>
</gene>
<dbReference type="AlphaFoldDB" id="A0AAD7ACL1"/>
<dbReference type="Pfam" id="PF20236">
    <property type="entry name" value="DUF6593"/>
    <property type="match status" value="1"/>
</dbReference>
<sequence>MDSQVTLVTSTPPISLVFATDSIINTTLQLNSRAAYTISTKLEGTTTEIRASGSGELVARICRNGILPYTVAFPSSNEKKDIRLSKWLRPYKLDSVSLAHRIETELGNCVLKVHPTYRLALFLESDFDTPIAHWARSEESSQLLLVLCSGTEKFVPQIIAAFTIQELKMRNEEKTDRVAQFKAAAPSQAVKAVVGVGR</sequence>
<dbReference type="InterPro" id="IPR046528">
    <property type="entry name" value="DUF6593"/>
</dbReference>
<protein>
    <recommendedName>
        <fullName evidence="1">DUF6593 domain-containing protein</fullName>
    </recommendedName>
</protein>
<feature type="domain" description="DUF6593" evidence="1">
    <location>
        <begin position="21"/>
        <end position="170"/>
    </location>
</feature>
<keyword evidence="3" id="KW-1185">Reference proteome</keyword>